<name>A0A7K3QR64_9ACTN</name>
<reference evidence="2 3" key="1">
    <citation type="submission" date="2020-01" db="EMBL/GenBank/DDBJ databases">
        <title>Insect and environment-associated Actinomycetes.</title>
        <authorList>
            <person name="Currrie C."/>
            <person name="Chevrette M."/>
            <person name="Carlson C."/>
            <person name="Stubbendieck R."/>
            <person name="Wendt-Pienkowski E."/>
        </authorList>
    </citation>
    <scope>NUCLEOTIDE SEQUENCE [LARGE SCALE GENOMIC DNA]</scope>
    <source>
        <strain evidence="2 3">SID7754</strain>
    </source>
</reference>
<dbReference type="Proteomes" id="UP000470520">
    <property type="component" value="Unassembled WGS sequence"/>
</dbReference>
<proteinExistence type="predicted"/>
<evidence type="ECO:0000313" key="3">
    <source>
        <dbReference type="Proteomes" id="UP000470520"/>
    </source>
</evidence>
<sequence length="122" mass="13422">MNHHIDSPTPMRLTATELGADLDISRFLAAVFLNVFAAADDDPEGLGEELADMHSLAFSAQQQGNDSHAQHEFDERMQQLLDEHADGGVIRLYQTGLRNLRDAADTVSRPRPVPAQREESAA</sequence>
<dbReference type="EMBL" id="JAAGMR010000145">
    <property type="protein sequence ID" value="NEB92388.1"/>
    <property type="molecule type" value="Genomic_DNA"/>
</dbReference>
<dbReference type="RefSeq" id="WP_164188188.1">
    <property type="nucleotide sequence ID" value="NZ_JAAGMR010000145.1"/>
</dbReference>
<gene>
    <name evidence="2" type="ORF">G3I21_11770</name>
</gene>
<accession>A0A7K3QR64</accession>
<organism evidence="2 3">
    <name type="scientific">Streptomyces bauhiniae</name>
    <dbReference type="NCBI Taxonomy" id="2340725"/>
    <lineage>
        <taxon>Bacteria</taxon>
        <taxon>Bacillati</taxon>
        <taxon>Actinomycetota</taxon>
        <taxon>Actinomycetes</taxon>
        <taxon>Kitasatosporales</taxon>
        <taxon>Streptomycetaceae</taxon>
        <taxon>Streptomyces</taxon>
    </lineage>
</organism>
<dbReference type="AlphaFoldDB" id="A0A7K3QR64"/>
<feature type="region of interest" description="Disordered" evidence="1">
    <location>
        <begin position="101"/>
        <end position="122"/>
    </location>
</feature>
<evidence type="ECO:0000313" key="2">
    <source>
        <dbReference type="EMBL" id="NEB92388.1"/>
    </source>
</evidence>
<protein>
    <submittedName>
        <fullName evidence="2">Uncharacterized protein</fullName>
    </submittedName>
</protein>
<evidence type="ECO:0000256" key="1">
    <source>
        <dbReference type="SAM" id="MobiDB-lite"/>
    </source>
</evidence>
<comment type="caution">
    <text evidence="2">The sequence shown here is derived from an EMBL/GenBank/DDBJ whole genome shotgun (WGS) entry which is preliminary data.</text>
</comment>